<dbReference type="Gene3D" id="3.30.40.10">
    <property type="entry name" value="Zinc/RING finger domain, C3HC4 (zinc finger)"/>
    <property type="match status" value="1"/>
</dbReference>
<evidence type="ECO:0000313" key="8">
    <source>
        <dbReference type="Proteomes" id="UP000502823"/>
    </source>
</evidence>
<dbReference type="PANTHER" id="PTHR23041">
    <property type="entry name" value="RING FINGER DOMAIN-CONTAINING"/>
    <property type="match status" value="1"/>
</dbReference>
<dbReference type="GO" id="GO:0008270">
    <property type="term" value="F:zinc ion binding"/>
    <property type="evidence" value="ECO:0007669"/>
    <property type="project" value="UniProtKB-KW"/>
</dbReference>
<keyword evidence="2 4" id="KW-0863">Zinc-finger</keyword>
<protein>
    <recommendedName>
        <fullName evidence="6">RING-type domain-containing protein</fullName>
    </recommendedName>
</protein>
<feature type="compositionally biased region" description="Low complexity" evidence="5">
    <location>
        <begin position="395"/>
        <end position="409"/>
    </location>
</feature>
<reference evidence="8" key="1">
    <citation type="submission" date="2020-01" db="EMBL/GenBank/DDBJ databases">
        <title>Draft genome sequence of the Termite Coptotermes fromosanus.</title>
        <authorList>
            <person name="Itakura S."/>
            <person name="Yosikawa Y."/>
            <person name="Umezawa K."/>
        </authorList>
    </citation>
    <scope>NUCLEOTIDE SEQUENCE [LARGE SCALE GENOMIC DNA]</scope>
</reference>
<evidence type="ECO:0000313" key="7">
    <source>
        <dbReference type="EMBL" id="GFG28944.1"/>
    </source>
</evidence>
<accession>A0A6L2P9G3</accession>
<sequence length="1055" mass="115628">MELLCNIPSTCHVLAWHILSYRDVEVATPGYCGAWSQCAIKLQCVNVRMSLNRDQNVASDTNLLPDIPFKKRKDSRLHVPLSHYEEEEGEDDDDNKKQKKNRRAESTLMHFGSNHMSVCDVNSTGQNLSAQDGYNYFPLSDELCGITSDIDKYPYIFSLTSSESGNERSEIGGTSKIMWPACGERNDSFVSSLILDASSQSSAPVLNEDIAAHAGLSSASHELHKLNSDLLTKKVDHENSGISGDRTSSVQIKPYPTPTYSESFADLLTLKYDLCSENVYSSLSPVGTCGNGQLPASVSFNSMLVTPFRTPLTSSLKLCENEHSTSSKFGTKPKPAMNQTADLSSSTLCKYYGYPSLEFGTHSKMSGNQSDALPLSLKTRSSEPVLTRECVGNNSLSSSPKLSESEPSSSYKCDVDFNVGKQKSGSKFTECGILPALQWKSGTENETAHFPVSEHSNSYEYSRHVERSIGADSSFKNEGKCIKPDSVDVLTKNKLWKFERELPDIMETTPCFEIATARKVDTISKQGPPGSYEGSQGNLEKQVGEDIPAVGHQCQGTETDMKEEHCAVGNIDWPSRANRCILEDSGFMPVKSEGAVNVADHHCAVIQDVNTDGRKCYEEDTAVRIDDRQSLSVEQNKYGSSDREETILVSDDSDNDTITIYDNDGFEETDDDIEIVKCLSKSHVGKRDFSAEQKALDCTKSQARYKNHERKDKNMLACPFEVSSVLNFSKSLVKPDSSSSSNHAGNSVGKQKGDEQLFWWKSVPEANGGSSASAMNASGFQAAKSSCLNMRWTGPTHMPQVYGVYDLSRSTVIQGTAAPSSLSPVHSTVKLAGRRMFPRYGGSNYPYVGRPLDLVLSLKHPSSLDVPFPLSSESTSSRYVKQHGCDRNLVPAHNECEASVWNASVPNASSSNFAAASPESILNIVPNSLEMSGEAGNQEEHFVPPKDTSQLMPVPDTPLEEPGPSYNAQEGKEVMKKQQNAVEDKTETAQRSSRPEWECAVCLETISSKRGISATMCGHVYCTPCITEVVCKKKECPTCRRTLDSTQVHPLFISG</sequence>
<feature type="region of interest" description="Disordered" evidence="5">
    <location>
        <begin position="78"/>
        <end position="103"/>
    </location>
</feature>
<evidence type="ECO:0000259" key="6">
    <source>
        <dbReference type="PROSITE" id="PS50089"/>
    </source>
</evidence>
<dbReference type="SUPFAM" id="SSF57850">
    <property type="entry name" value="RING/U-box"/>
    <property type="match status" value="1"/>
</dbReference>
<keyword evidence="8" id="KW-1185">Reference proteome</keyword>
<dbReference type="PROSITE" id="PS00518">
    <property type="entry name" value="ZF_RING_1"/>
    <property type="match status" value="1"/>
</dbReference>
<evidence type="ECO:0000256" key="5">
    <source>
        <dbReference type="SAM" id="MobiDB-lite"/>
    </source>
</evidence>
<evidence type="ECO:0000256" key="2">
    <source>
        <dbReference type="ARBA" id="ARBA00022771"/>
    </source>
</evidence>
<dbReference type="InParanoid" id="A0A6L2P9G3"/>
<dbReference type="InterPro" id="IPR017907">
    <property type="entry name" value="Znf_RING_CS"/>
</dbReference>
<dbReference type="Proteomes" id="UP000502823">
    <property type="component" value="Unassembled WGS sequence"/>
</dbReference>
<keyword evidence="3" id="KW-0862">Zinc</keyword>
<evidence type="ECO:0000256" key="4">
    <source>
        <dbReference type="PROSITE-ProRule" id="PRU00175"/>
    </source>
</evidence>
<evidence type="ECO:0000256" key="1">
    <source>
        <dbReference type="ARBA" id="ARBA00022723"/>
    </source>
</evidence>
<feature type="region of interest" description="Disordered" evidence="5">
    <location>
        <begin position="388"/>
        <end position="409"/>
    </location>
</feature>
<dbReference type="EMBL" id="BLKM01006795">
    <property type="protein sequence ID" value="GFG28944.1"/>
    <property type="molecule type" value="Genomic_DNA"/>
</dbReference>
<feature type="compositionally biased region" description="Basic and acidic residues" evidence="5">
    <location>
        <begin position="970"/>
        <end position="990"/>
    </location>
</feature>
<dbReference type="SMART" id="SM00184">
    <property type="entry name" value="RING"/>
    <property type="match status" value="1"/>
</dbReference>
<comment type="caution">
    <text evidence="7">The sequence shown here is derived from an EMBL/GenBank/DDBJ whole genome shotgun (WGS) entry which is preliminary data.</text>
</comment>
<gene>
    <name evidence="7" type="ORF">Cfor_01488</name>
</gene>
<evidence type="ECO:0000256" key="3">
    <source>
        <dbReference type="ARBA" id="ARBA00022833"/>
    </source>
</evidence>
<dbReference type="PANTHER" id="PTHR23041:SF78">
    <property type="entry name" value="E3 UBIQUITIN-PROTEIN LIGASE RNF4"/>
    <property type="match status" value="1"/>
</dbReference>
<dbReference type="PROSITE" id="PS50089">
    <property type="entry name" value="ZF_RING_2"/>
    <property type="match status" value="1"/>
</dbReference>
<organism evidence="7 8">
    <name type="scientific">Coptotermes formosanus</name>
    <name type="common">Formosan subterranean termite</name>
    <dbReference type="NCBI Taxonomy" id="36987"/>
    <lineage>
        <taxon>Eukaryota</taxon>
        <taxon>Metazoa</taxon>
        <taxon>Ecdysozoa</taxon>
        <taxon>Arthropoda</taxon>
        <taxon>Hexapoda</taxon>
        <taxon>Insecta</taxon>
        <taxon>Pterygota</taxon>
        <taxon>Neoptera</taxon>
        <taxon>Polyneoptera</taxon>
        <taxon>Dictyoptera</taxon>
        <taxon>Blattodea</taxon>
        <taxon>Blattoidea</taxon>
        <taxon>Termitoidae</taxon>
        <taxon>Rhinotermitidae</taxon>
        <taxon>Coptotermes</taxon>
    </lineage>
</organism>
<dbReference type="InterPro" id="IPR047134">
    <property type="entry name" value="RNF4"/>
</dbReference>
<dbReference type="OrthoDB" id="6105938at2759"/>
<name>A0A6L2P9G3_COPFO</name>
<dbReference type="InterPro" id="IPR013083">
    <property type="entry name" value="Znf_RING/FYVE/PHD"/>
</dbReference>
<keyword evidence="1" id="KW-0479">Metal-binding</keyword>
<proteinExistence type="predicted"/>
<feature type="region of interest" description="Disordered" evidence="5">
    <location>
        <begin position="934"/>
        <end position="990"/>
    </location>
</feature>
<dbReference type="InterPro" id="IPR001841">
    <property type="entry name" value="Znf_RING"/>
</dbReference>
<dbReference type="AlphaFoldDB" id="A0A6L2P9G3"/>
<dbReference type="Pfam" id="PF13639">
    <property type="entry name" value="zf-RING_2"/>
    <property type="match status" value="1"/>
</dbReference>
<feature type="domain" description="RING-type" evidence="6">
    <location>
        <begin position="999"/>
        <end position="1040"/>
    </location>
</feature>